<evidence type="ECO:0000313" key="1">
    <source>
        <dbReference type="EMBL" id="ACM28944.1"/>
    </source>
</evidence>
<protein>
    <submittedName>
        <fullName evidence="1">Uncharacterized protein</fullName>
    </submittedName>
</protein>
<evidence type="ECO:0000313" key="2">
    <source>
        <dbReference type="Proteomes" id="UP000001600"/>
    </source>
</evidence>
<gene>
    <name evidence="1" type="ordered locus">Arad_7445</name>
</gene>
<proteinExistence type="predicted"/>
<dbReference type="KEGG" id="ara:Arad_7445"/>
<sequence length="51" mass="5778">MRQRPVICVKNIDETAQLYENQSCLAPAEDADLRQPRPCPIPTRKHCRGTG</sequence>
<dbReference type="EMBL" id="CP000629">
    <property type="protein sequence ID" value="ACM28944.1"/>
    <property type="molecule type" value="Genomic_DNA"/>
</dbReference>
<organism evidence="1 2">
    <name type="scientific">Rhizobium rhizogenes (strain K84 / ATCC BAA-868)</name>
    <name type="common">Agrobacterium radiobacter</name>
    <dbReference type="NCBI Taxonomy" id="311403"/>
    <lineage>
        <taxon>Bacteria</taxon>
        <taxon>Pseudomonadati</taxon>
        <taxon>Pseudomonadota</taxon>
        <taxon>Alphaproteobacteria</taxon>
        <taxon>Hyphomicrobiales</taxon>
        <taxon>Rhizobiaceae</taxon>
        <taxon>Rhizobium/Agrobacterium group</taxon>
        <taxon>Rhizobium</taxon>
    </lineage>
</organism>
<dbReference type="AlphaFoldDB" id="B9JN13"/>
<dbReference type="Proteomes" id="UP000001600">
    <property type="component" value="Chromosome 2"/>
</dbReference>
<name>B9JN13_RHIR8</name>
<accession>B9JN13</accession>
<reference evidence="1 2" key="1">
    <citation type="journal article" date="2009" name="J. Bacteriol.">
        <title>Genome sequences of three Agrobacterium biovars help elucidate the evolution of multichromosome genomes in bacteria.</title>
        <authorList>
            <person name="Slater S.C."/>
            <person name="Goldman B.S."/>
            <person name="Goodner B."/>
            <person name="Setubal J.C."/>
            <person name="Farrand S.K."/>
            <person name="Nester E.W."/>
            <person name="Burr T.J."/>
            <person name="Banta L."/>
            <person name="Dickerman A.W."/>
            <person name="Paulsen I."/>
            <person name="Otten L."/>
            <person name="Suen G."/>
            <person name="Welch R."/>
            <person name="Almeida N.F."/>
            <person name="Arnold F."/>
            <person name="Burton O.T."/>
            <person name="Du Z."/>
            <person name="Ewing A."/>
            <person name="Godsy E."/>
            <person name="Heisel S."/>
            <person name="Houmiel K.L."/>
            <person name="Jhaveri J."/>
            <person name="Lu J."/>
            <person name="Miller N.M."/>
            <person name="Norton S."/>
            <person name="Chen Q."/>
            <person name="Phoolcharoen W."/>
            <person name="Ohlin V."/>
            <person name="Ondrusek D."/>
            <person name="Pride N."/>
            <person name="Stricklin S.L."/>
            <person name="Sun J."/>
            <person name="Wheeler C."/>
            <person name="Wilson L."/>
            <person name="Zhu H."/>
            <person name="Wood D.W."/>
        </authorList>
    </citation>
    <scope>NUCLEOTIDE SEQUENCE [LARGE SCALE GENOMIC DNA]</scope>
    <source>
        <strain evidence="2">K84 / ATCC BAA-868</strain>
    </source>
</reference>
<dbReference type="HOGENOM" id="CLU_3094774_0_0_5"/>